<protein>
    <submittedName>
        <fullName evidence="1">Uncharacterized protein</fullName>
    </submittedName>
</protein>
<dbReference type="GeneID" id="92098505"/>
<sequence>MINDEEQLWVAVHLGQLATDTASTTDTTATTTTTMGGGGGGNTLSALNLVQVSVAMHLIRAGKNYVTRIAEDKDKDKDESNSAAAEKRRLAGGLGAMVGTWLRSEDEMVRDLALEWKREHRELVAVLEKEAALGGLLRARETSGTRKE</sequence>
<comment type="caution">
    <text evidence="1">The sequence shown here is derived from an EMBL/GenBank/DDBJ whole genome shotgun (WGS) entry which is preliminary data.</text>
</comment>
<dbReference type="Proteomes" id="UP001480595">
    <property type="component" value="Unassembled WGS sequence"/>
</dbReference>
<evidence type="ECO:0000313" key="2">
    <source>
        <dbReference type="Proteomes" id="UP001480595"/>
    </source>
</evidence>
<accession>A0ABR1T355</accession>
<proteinExistence type="predicted"/>
<gene>
    <name evidence="1" type="ORF">PG994_014033</name>
</gene>
<name>A0ABR1T355_9PEZI</name>
<dbReference type="RefSeq" id="XP_066708571.1">
    <property type="nucleotide sequence ID" value="XM_066865442.1"/>
</dbReference>
<keyword evidence="2" id="KW-1185">Reference proteome</keyword>
<evidence type="ECO:0000313" key="1">
    <source>
        <dbReference type="EMBL" id="KAK8041026.1"/>
    </source>
</evidence>
<organism evidence="1 2">
    <name type="scientific">Apiospora phragmitis</name>
    <dbReference type="NCBI Taxonomy" id="2905665"/>
    <lineage>
        <taxon>Eukaryota</taxon>
        <taxon>Fungi</taxon>
        <taxon>Dikarya</taxon>
        <taxon>Ascomycota</taxon>
        <taxon>Pezizomycotina</taxon>
        <taxon>Sordariomycetes</taxon>
        <taxon>Xylariomycetidae</taxon>
        <taxon>Amphisphaeriales</taxon>
        <taxon>Apiosporaceae</taxon>
        <taxon>Apiospora</taxon>
    </lineage>
</organism>
<reference evidence="1 2" key="1">
    <citation type="submission" date="2023-01" db="EMBL/GenBank/DDBJ databases">
        <title>Analysis of 21 Apiospora genomes using comparative genomics revels a genus with tremendous synthesis potential of carbohydrate active enzymes and secondary metabolites.</title>
        <authorList>
            <person name="Sorensen T."/>
        </authorList>
    </citation>
    <scope>NUCLEOTIDE SEQUENCE [LARGE SCALE GENOMIC DNA]</scope>
    <source>
        <strain evidence="1 2">CBS 135458</strain>
    </source>
</reference>
<dbReference type="EMBL" id="JAQQWL010000015">
    <property type="protein sequence ID" value="KAK8041026.1"/>
    <property type="molecule type" value="Genomic_DNA"/>
</dbReference>